<feature type="region of interest" description="Disordered" evidence="6">
    <location>
        <begin position="467"/>
        <end position="486"/>
    </location>
</feature>
<feature type="domain" description="EF-hand" evidence="9">
    <location>
        <begin position="541"/>
        <end position="576"/>
    </location>
</feature>
<keyword evidence="11" id="KW-1185">Reference proteome</keyword>
<name>F0YCK2_AURAN</name>
<evidence type="ECO:0000256" key="6">
    <source>
        <dbReference type="SAM" id="MobiDB-lite"/>
    </source>
</evidence>
<dbReference type="Pfam" id="PF02931">
    <property type="entry name" value="Neur_chan_LBD"/>
    <property type="match status" value="1"/>
</dbReference>
<dbReference type="GeneID" id="20225151"/>
<keyword evidence="3" id="KW-0106">Calcium</keyword>
<gene>
    <name evidence="10" type="ORF">AURANDRAFT_65075</name>
</gene>
<dbReference type="Gene3D" id="1.10.238.10">
    <property type="entry name" value="EF-hand"/>
    <property type="match status" value="1"/>
</dbReference>
<dbReference type="SUPFAM" id="SSF63712">
    <property type="entry name" value="Nicotinic receptor ligand binding domain-like"/>
    <property type="match status" value="1"/>
</dbReference>
<evidence type="ECO:0000259" key="9">
    <source>
        <dbReference type="PROSITE" id="PS50222"/>
    </source>
</evidence>
<keyword evidence="8" id="KW-0732">Signal</keyword>
<keyword evidence="5 7" id="KW-0472">Membrane</keyword>
<dbReference type="SUPFAM" id="SSF90112">
    <property type="entry name" value="Neurotransmitter-gated ion-channel transmembrane pore"/>
    <property type="match status" value="1"/>
</dbReference>
<evidence type="ECO:0000256" key="4">
    <source>
        <dbReference type="ARBA" id="ARBA00022989"/>
    </source>
</evidence>
<feature type="transmembrane region" description="Helical" evidence="7">
    <location>
        <begin position="662"/>
        <end position="682"/>
    </location>
</feature>
<dbReference type="InParanoid" id="F0YCK2"/>
<dbReference type="EMBL" id="GL833132">
    <property type="protein sequence ID" value="EGB06902.1"/>
    <property type="molecule type" value="Genomic_DNA"/>
</dbReference>
<evidence type="ECO:0000256" key="1">
    <source>
        <dbReference type="ARBA" id="ARBA00004141"/>
    </source>
</evidence>
<dbReference type="PROSITE" id="PS00018">
    <property type="entry name" value="EF_HAND_1"/>
    <property type="match status" value="1"/>
</dbReference>
<dbReference type="PRINTS" id="PR00252">
    <property type="entry name" value="NRIONCHANNEL"/>
</dbReference>
<dbReference type="InterPro" id="IPR036734">
    <property type="entry name" value="Neur_chan_lig-bd_sf"/>
</dbReference>
<dbReference type="Gene3D" id="2.70.170.10">
    <property type="entry name" value="Neurotransmitter-gated ion-channel ligand-binding domain"/>
    <property type="match status" value="1"/>
</dbReference>
<dbReference type="PANTHER" id="PTHR18945">
    <property type="entry name" value="NEUROTRANSMITTER GATED ION CHANNEL"/>
    <property type="match status" value="1"/>
</dbReference>
<reference evidence="10 11" key="1">
    <citation type="journal article" date="2011" name="Proc. Natl. Acad. Sci. U.S.A.">
        <title>Niche of harmful alga Aureococcus anophagefferens revealed through ecogenomics.</title>
        <authorList>
            <person name="Gobler C.J."/>
            <person name="Berry D.L."/>
            <person name="Dyhrman S.T."/>
            <person name="Wilhelm S.W."/>
            <person name="Salamov A."/>
            <person name="Lobanov A.V."/>
            <person name="Zhang Y."/>
            <person name="Collier J.L."/>
            <person name="Wurch L.L."/>
            <person name="Kustka A.B."/>
            <person name="Dill B.D."/>
            <person name="Shah M."/>
            <person name="VerBerkmoes N.C."/>
            <person name="Kuo A."/>
            <person name="Terry A."/>
            <person name="Pangilinan J."/>
            <person name="Lindquist E.A."/>
            <person name="Lucas S."/>
            <person name="Paulsen I.T."/>
            <person name="Hattenrath-Lehmann T.K."/>
            <person name="Talmage S.C."/>
            <person name="Walker E.A."/>
            <person name="Koch F."/>
            <person name="Burson A.M."/>
            <person name="Marcoval M.A."/>
            <person name="Tang Y.Z."/>
            <person name="Lecleir G.R."/>
            <person name="Coyne K.J."/>
            <person name="Berg G.M."/>
            <person name="Bertrand E.M."/>
            <person name="Saito M.A."/>
            <person name="Gladyshev V.N."/>
            <person name="Grigoriev I.V."/>
        </authorList>
    </citation>
    <scope>NUCLEOTIDE SEQUENCE [LARGE SCALE GENOMIC DNA]</scope>
    <source>
        <strain evidence="11">CCMP 1984</strain>
    </source>
</reference>
<feature type="transmembrane region" description="Helical" evidence="7">
    <location>
        <begin position="351"/>
        <end position="369"/>
    </location>
</feature>
<evidence type="ECO:0000256" key="5">
    <source>
        <dbReference type="ARBA" id="ARBA00023136"/>
    </source>
</evidence>
<organism evidence="11">
    <name type="scientific">Aureococcus anophagefferens</name>
    <name type="common">Harmful bloom alga</name>
    <dbReference type="NCBI Taxonomy" id="44056"/>
    <lineage>
        <taxon>Eukaryota</taxon>
        <taxon>Sar</taxon>
        <taxon>Stramenopiles</taxon>
        <taxon>Ochrophyta</taxon>
        <taxon>Pelagophyceae</taxon>
        <taxon>Pelagomonadales</taxon>
        <taxon>Pelagomonadaceae</taxon>
        <taxon>Aureococcus</taxon>
    </lineage>
</organism>
<proteinExistence type="predicted"/>
<feature type="region of interest" description="Disordered" evidence="6">
    <location>
        <begin position="500"/>
        <end position="522"/>
    </location>
</feature>
<dbReference type="SUPFAM" id="SSF47473">
    <property type="entry name" value="EF-hand"/>
    <property type="match status" value="1"/>
</dbReference>
<dbReference type="KEGG" id="aaf:AURANDRAFT_65075"/>
<evidence type="ECO:0000256" key="3">
    <source>
        <dbReference type="ARBA" id="ARBA00022837"/>
    </source>
</evidence>
<dbReference type="OrthoDB" id="407674at2759"/>
<dbReference type="InterPro" id="IPR011992">
    <property type="entry name" value="EF-hand-dom_pair"/>
</dbReference>
<protein>
    <recommendedName>
        <fullName evidence="9">EF-hand domain-containing protein</fullName>
    </recommendedName>
</protein>
<feature type="chain" id="PRO_5003262905" description="EF-hand domain-containing protein" evidence="8">
    <location>
        <begin position="19"/>
        <end position="691"/>
    </location>
</feature>
<evidence type="ECO:0000313" key="10">
    <source>
        <dbReference type="EMBL" id="EGB06902.1"/>
    </source>
</evidence>
<dbReference type="InterPro" id="IPR036719">
    <property type="entry name" value="Neuro-gated_channel_TM_sf"/>
</dbReference>
<dbReference type="Gene3D" id="1.20.58.390">
    <property type="entry name" value="Neurotransmitter-gated ion-channel transmembrane domain"/>
    <property type="match status" value="1"/>
</dbReference>
<dbReference type="eggNOG" id="KOG3643">
    <property type="taxonomic scope" value="Eukaryota"/>
</dbReference>
<dbReference type="InterPro" id="IPR006202">
    <property type="entry name" value="Neur_chan_lig-bd"/>
</dbReference>
<feature type="transmembrane region" description="Helical" evidence="7">
    <location>
        <begin position="389"/>
        <end position="411"/>
    </location>
</feature>
<feature type="transmembrane region" description="Helical" evidence="7">
    <location>
        <begin position="323"/>
        <end position="344"/>
    </location>
</feature>
<comment type="subcellular location">
    <subcellularLocation>
        <location evidence="1">Membrane</location>
        <topology evidence="1">Multi-pass membrane protein</topology>
    </subcellularLocation>
</comment>
<dbReference type="GO" id="GO:0005509">
    <property type="term" value="F:calcium ion binding"/>
    <property type="evidence" value="ECO:0007669"/>
    <property type="project" value="InterPro"/>
</dbReference>
<feature type="region of interest" description="Disordered" evidence="6">
    <location>
        <begin position="584"/>
        <end position="607"/>
    </location>
</feature>
<keyword evidence="2 7" id="KW-0812">Transmembrane</keyword>
<feature type="compositionally biased region" description="Pro residues" evidence="6">
    <location>
        <begin position="505"/>
        <end position="518"/>
    </location>
</feature>
<dbReference type="Pfam" id="PF02932">
    <property type="entry name" value="Neur_chan_memb"/>
    <property type="match status" value="1"/>
</dbReference>
<dbReference type="InterPro" id="IPR006029">
    <property type="entry name" value="Neurotrans-gated_channel_TM"/>
</dbReference>
<dbReference type="InterPro" id="IPR038050">
    <property type="entry name" value="Neuro_actylchol_rec"/>
</dbReference>
<evidence type="ECO:0000256" key="7">
    <source>
        <dbReference type="SAM" id="Phobius"/>
    </source>
</evidence>
<dbReference type="InterPro" id="IPR018247">
    <property type="entry name" value="EF_Hand_1_Ca_BS"/>
</dbReference>
<dbReference type="GO" id="GO:0004888">
    <property type="term" value="F:transmembrane signaling receptor activity"/>
    <property type="evidence" value="ECO:0007669"/>
    <property type="project" value="InterPro"/>
</dbReference>
<keyword evidence="4 7" id="KW-1133">Transmembrane helix</keyword>
<dbReference type="GO" id="GO:0005230">
    <property type="term" value="F:extracellular ligand-gated monoatomic ion channel activity"/>
    <property type="evidence" value="ECO:0007669"/>
    <property type="project" value="InterPro"/>
</dbReference>
<evidence type="ECO:0000256" key="8">
    <source>
        <dbReference type="SAM" id="SignalP"/>
    </source>
</evidence>
<dbReference type="PROSITE" id="PS50222">
    <property type="entry name" value="EF_HAND_2"/>
    <property type="match status" value="1"/>
</dbReference>
<accession>F0YCK2</accession>
<sequence>MAMRRLALLGLASTRATASTSVGSELANYGYEYTYYEDLYENWTQTGCRYAMWEDLDFDFYERFYWKPEDLWALISNNTFLSTHELEAWVFGDEGNARGDRTPYYDSGISPTAWLVDDLEAPPIYLYPEFQLTDFDVDEHKGSFKVSGFFKLGWMDFRLAYAFTPACALQFGTKYRWLLDEKYHGKLWQRDWYLVNAVGPSALSARTTSIWIYPSGWLVEKQQIMQELKCDLDLRELPFDRQKCKMRIGISGLTSEKAVFEVPVASFRGADGDKVDNAQWKILEVKVYTELQEYFTQGKATPADEVDLYSEAYIEFTLQRKPLFYFVEVVLPAILFLFVAYIGFYINANVAPARVGVTVIPVLIMRTLLNQTYGRMQIIAYFTRLTNFLVMSQALSVFCVAEFGIVSYFLAVEKDAELARKALVRCHKLLVANITAPPPPPPPPAPAREDDEAIDVLEVPLRDDRAEAGAPKSFSSPAGCWGGGTIDDDDVDRVVALRQPEEFAPRPPPPPPPPPPKPATSRHRLMSICEKVDHPNPIVRQHIKKLKALFDAYDADRNGTVDAPELSKALETYNFYLTSEQTYYTSAPPAPPRPARAPRRPCEDMSGAPDYDDAAREGYECSFGFKDFVELVTGGHLEELVIHDICDKNWLANKPRSAQTDLVCRWLFPPTAVILSALILGVPTHRWAPDP</sequence>
<feature type="signal peptide" evidence="8">
    <location>
        <begin position="1"/>
        <end position="18"/>
    </location>
</feature>
<dbReference type="InterPro" id="IPR006201">
    <property type="entry name" value="Neur_channel"/>
</dbReference>
<dbReference type="InterPro" id="IPR002048">
    <property type="entry name" value="EF_hand_dom"/>
</dbReference>
<dbReference type="GO" id="GO:0016020">
    <property type="term" value="C:membrane"/>
    <property type="evidence" value="ECO:0007669"/>
    <property type="project" value="UniProtKB-SubCell"/>
</dbReference>
<evidence type="ECO:0000256" key="2">
    <source>
        <dbReference type="ARBA" id="ARBA00022692"/>
    </source>
</evidence>
<dbReference type="RefSeq" id="XP_009038146.1">
    <property type="nucleotide sequence ID" value="XM_009039898.1"/>
</dbReference>
<dbReference type="Proteomes" id="UP000002729">
    <property type="component" value="Unassembled WGS sequence"/>
</dbReference>
<evidence type="ECO:0000313" key="11">
    <source>
        <dbReference type="Proteomes" id="UP000002729"/>
    </source>
</evidence>
<dbReference type="AlphaFoldDB" id="F0YCK2"/>